<evidence type="ECO:0000313" key="2">
    <source>
        <dbReference type="EMBL" id="KAL0013582.1"/>
    </source>
</evidence>
<sequence>MIEEIRQLKTNKTKEKGSQHVPKHAAVKEETPVGDKWIADGVFKPNQVSREPIEEERRDPRFCRLHNYMQHPTTECWVLHRLVHRRIKEGTLELTQPEVQRNPFPNHKGKGVATAMICADPGKDEEESPALLPRQLPPYKRVPSSKICSTSWGTQEKIER</sequence>
<proteinExistence type="predicted"/>
<protein>
    <submittedName>
        <fullName evidence="2">Uncharacterized protein</fullName>
    </submittedName>
</protein>
<feature type="region of interest" description="Disordered" evidence="1">
    <location>
        <begin position="122"/>
        <end position="160"/>
    </location>
</feature>
<dbReference type="EMBL" id="JAZDWU010000001">
    <property type="protein sequence ID" value="KAL0013582.1"/>
    <property type="molecule type" value="Genomic_DNA"/>
</dbReference>
<accession>A0AAW2DS54</accession>
<evidence type="ECO:0000313" key="3">
    <source>
        <dbReference type="Proteomes" id="UP001459277"/>
    </source>
</evidence>
<feature type="region of interest" description="Disordered" evidence="1">
    <location>
        <begin position="1"/>
        <end position="30"/>
    </location>
</feature>
<dbReference type="AlphaFoldDB" id="A0AAW2DS54"/>
<evidence type="ECO:0000256" key="1">
    <source>
        <dbReference type="SAM" id="MobiDB-lite"/>
    </source>
</evidence>
<organism evidence="2 3">
    <name type="scientific">Lithocarpus litseifolius</name>
    <dbReference type="NCBI Taxonomy" id="425828"/>
    <lineage>
        <taxon>Eukaryota</taxon>
        <taxon>Viridiplantae</taxon>
        <taxon>Streptophyta</taxon>
        <taxon>Embryophyta</taxon>
        <taxon>Tracheophyta</taxon>
        <taxon>Spermatophyta</taxon>
        <taxon>Magnoliopsida</taxon>
        <taxon>eudicotyledons</taxon>
        <taxon>Gunneridae</taxon>
        <taxon>Pentapetalae</taxon>
        <taxon>rosids</taxon>
        <taxon>fabids</taxon>
        <taxon>Fagales</taxon>
        <taxon>Fagaceae</taxon>
        <taxon>Lithocarpus</taxon>
    </lineage>
</organism>
<comment type="caution">
    <text evidence="2">The sequence shown here is derived from an EMBL/GenBank/DDBJ whole genome shotgun (WGS) entry which is preliminary data.</text>
</comment>
<keyword evidence="3" id="KW-1185">Reference proteome</keyword>
<feature type="compositionally biased region" description="Basic and acidic residues" evidence="1">
    <location>
        <begin position="1"/>
        <end position="18"/>
    </location>
</feature>
<name>A0AAW2DS54_9ROSI</name>
<reference evidence="2 3" key="1">
    <citation type="submission" date="2024-01" db="EMBL/GenBank/DDBJ databases">
        <title>A telomere-to-telomere, gap-free genome of sweet tea (Lithocarpus litseifolius).</title>
        <authorList>
            <person name="Zhou J."/>
        </authorList>
    </citation>
    <scope>NUCLEOTIDE SEQUENCE [LARGE SCALE GENOMIC DNA]</scope>
    <source>
        <strain evidence="2">Zhou-2022a</strain>
        <tissue evidence="2">Leaf</tissue>
    </source>
</reference>
<gene>
    <name evidence="2" type="ORF">SO802_000651</name>
</gene>
<dbReference type="Proteomes" id="UP001459277">
    <property type="component" value="Unassembled WGS sequence"/>
</dbReference>